<dbReference type="Proteomes" id="UP000018467">
    <property type="component" value="Unassembled WGS sequence"/>
</dbReference>
<feature type="compositionally biased region" description="Polar residues" evidence="1">
    <location>
        <begin position="116"/>
        <end position="127"/>
    </location>
</feature>
<dbReference type="Pfam" id="PF15385">
    <property type="entry name" value="SARG"/>
    <property type="match status" value="3"/>
</dbReference>
<reference evidence="2" key="3">
    <citation type="submission" date="2025-08" db="UniProtKB">
        <authorList>
            <consortium name="Ensembl"/>
        </authorList>
    </citation>
    <scope>IDENTIFICATION</scope>
</reference>
<feature type="compositionally biased region" description="Polar residues" evidence="1">
    <location>
        <begin position="355"/>
        <end position="370"/>
    </location>
</feature>
<dbReference type="STRING" id="7994.ENSAMXP00000036747"/>
<dbReference type="PANTHER" id="PTHR21555:SF0">
    <property type="entry name" value="SPECIFICALLY ANDROGEN-REGULATED GENE PROTEIN"/>
    <property type="match status" value="1"/>
</dbReference>
<feature type="compositionally biased region" description="Basic and acidic residues" evidence="1">
    <location>
        <begin position="82"/>
        <end position="113"/>
    </location>
</feature>
<dbReference type="InParanoid" id="A0A3B1J3A7"/>
<proteinExistence type="predicted"/>
<dbReference type="PANTHER" id="PTHR21555">
    <property type="entry name" value="SPECIFICALLY ANDROGEN-REGULATED GENE PROTEIN"/>
    <property type="match status" value="1"/>
</dbReference>
<sequence>MPASDTWPCKDAMEPLVSMNSASSCDSMVSTNSGFSDDSMEHLSAEERACLMFLEETIEALEAEDDSGVSNDEPDVLSPATKVDHLRPGGQTKAEELSSHYDPNKILGKDHKPNGLPTQLVLTNGNESGEPAKLPPNPTTVEPIADESDELADLPPAFIPEPPVMADPSSDSKTKECPPKTQLEPMLDQMPKTQKFISVPSDMLMELIPPPSDFMDEPEPAPPVPTQPPKQSQLQPRTQSLAQVQVKPQTQAPSEHQAKLQTQAPSQDLAKPQPQTHAPSQDLAKPQTQPQTQAPSQDLAKPQTPPQTQAQTKPQNQSQPQPQLPLQLQAQPPSDSITIAPPLGFGGQAEDDHAQSTVTSSPRGPLSPTQLDVLRKKASLKKAPEKAPIVRPSGQKVSNQASFSVYSTEGHPPTAVGHSEPKSPPAVAPKPKKLSPKIVLKSHKDSVPGHSLVSSGDRMMNPQKVHIEALKKLGLLKADETDSAPSLSSSPPHRIPPPSTFNTTTVPPSGDAAHETKLAEVEAQGKMILPAQSNPENDGRGSPVIPRGSRKNFEIKSASLERPKMGLKSVTADHSSLIMNQEKNQEKTNLELSPGQLRRSRSRPASAGSQKEMGIDQLSSNSGKEQDVRRSLGSSPIPPLVQPSTDSQVSSRSHGMISVVFTPQSKNGEERRQALKRLGLI</sequence>
<keyword evidence="3" id="KW-1185">Reference proteome</keyword>
<feature type="region of interest" description="Disordered" evidence="1">
    <location>
        <begin position="479"/>
        <end position="681"/>
    </location>
</feature>
<accession>A0A3B1J3A7</accession>
<protein>
    <submittedName>
        <fullName evidence="2">Nascent polypeptide-associated complex subunit alpha, muscle-specific form-like</fullName>
    </submittedName>
</protein>
<feature type="compositionally biased region" description="Polar residues" evidence="1">
    <location>
        <begin position="642"/>
        <end position="653"/>
    </location>
</feature>
<dbReference type="AlphaFoldDB" id="A0A3B1J3A7"/>
<reference evidence="3" key="1">
    <citation type="submission" date="2013-03" db="EMBL/GenBank/DDBJ databases">
        <authorList>
            <person name="Jeffery W."/>
            <person name="Warren W."/>
            <person name="Wilson R.K."/>
        </authorList>
    </citation>
    <scope>NUCLEOTIDE SEQUENCE</scope>
    <source>
        <strain evidence="3">female</strain>
    </source>
</reference>
<dbReference type="Bgee" id="ENSAMXG00000033667">
    <property type="expression patterns" value="Expressed in zone of skin and 13 other cell types or tissues"/>
</dbReference>
<feature type="compositionally biased region" description="Acidic residues" evidence="1">
    <location>
        <begin position="63"/>
        <end position="75"/>
    </location>
</feature>
<feature type="compositionally biased region" description="Basic and acidic residues" evidence="1">
    <location>
        <begin position="551"/>
        <end position="564"/>
    </location>
</feature>
<feature type="compositionally biased region" description="Polar residues" evidence="1">
    <location>
        <begin position="230"/>
        <end position="266"/>
    </location>
</feature>
<evidence type="ECO:0000313" key="2">
    <source>
        <dbReference type="Ensembl" id="ENSAMXP00000036747.1"/>
    </source>
</evidence>
<feature type="compositionally biased region" description="Polar residues" evidence="1">
    <location>
        <begin position="395"/>
        <end position="407"/>
    </location>
</feature>
<dbReference type="Ensembl" id="ENSAMXT00000055084.1">
    <property type="protein sequence ID" value="ENSAMXP00000036747.1"/>
    <property type="gene ID" value="ENSAMXG00000033667.1"/>
</dbReference>
<feature type="compositionally biased region" description="Polar residues" evidence="1">
    <location>
        <begin position="572"/>
        <end position="582"/>
    </location>
</feature>
<reference evidence="3" key="2">
    <citation type="journal article" date="2014" name="Nat. Commun.">
        <title>The cavefish genome reveals candidate genes for eye loss.</title>
        <authorList>
            <person name="McGaugh S.E."/>
            <person name="Gross J.B."/>
            <person name="Aken B."/>
            <person name="Blin M."/>
            <person name="Borowsky R."/>
            <person name="Chalopin D."/>
            <person name="Hinaux H."/>
            <person name="Jeffery W.R."/>
            <person name="Keene A."/>
            <person name="Ma L."/>
            <person name="Minx P."/>
            <person name="Murphy D."/>
            <person name="O'Quin K.E."/>
            <person name="Retaux S."/>
            <person name="Rohner N."/>
            <person name="Searle S.M."/>
            <person name="Stahl B.A."/>
            <person name="Tabin C."/>
            <person name="Volff J.N."/>
            <person name="Yoshizawa M."/>
            <person name="Warren W.C."/>
        </authorList>
    </citation>
    <scope>NUCLEOTIDE SEQUENCE [LARGE SCALE GENOMIC DNA]</scope>
    <source>
        <strain evidence="3">female</strain>
    </source>
</reference>
<name>A0A3B1J3A7_ASTMX</name>
<evidence type="ECO:0000313" key="3">
    <source>
        <dbReference type="Proteomes" id="UP000018467"/>
    </source>
</evidence>
<feature type="compositionally biased region" description="Low complexity" evidence="1">
    <location>
        <begin position="300"/>
        <end position="334"/>
    </location>
</feature>
<reference evidence="2" key="4">
    <citation type="submission" date="2025-09" db="UniProtKB">
        <authorList>
            <consortium name="Ensembl"/>
        </authorList>
    </citation>
    <scope>IDENTIFICATION</scope>
</reference>
<organism evidence="2 3">
    <name type="scientific">Astyanax mexicanus</name>
    <name type="common">Blind cave fish</name>
    <name type="synonym">Astyanax fasciatus mexicanus</name>
    <dbReference type="NCBI Taxonomy" id="7994"/>
    <lineage>
        <taxon>Eukaryota</taxon>
        <taxon>Metazoa</taxon>
        <taxon>Chordata</taxon>
        <taxon>Craniata</taxon>
        <taxon>Vertebrata</taxon>
        <taxon>Euteleostomi</taxon>
        <taxon>Actinopterygii</taxon>
        <taxon>Neopterygii</taxon>
        <taxon>Teleostei</taxon>
        <taxon>Ostariophysi</taxon>
        <taxon>Characiformes</taxon>
        <taxon>Characoidei</taxon>
        <taxon>Acestrorhamphidae</taxon>
        <taxon>Acestrorhamphinae</taxon>
        <taxon>Astyanax</taxon>
    </lineage>
</organism>
<dbReference type="GeneTree" id="ENSGT00390000017874"/>
<feature type="region of interest" description="Disordered" evidence="1">
    <location>
        <begin position="63"/>
        <end position="460"/>
    </location>
</feature>
<dbReference type="InterPro" id="IPR026152">
    <property type="entry name" value="SARG"/>
</dbReference>
<evidence type="ECO:0000256" key="1">
    <source>
        <dbReference type="SAM" id="MobiDB-lite"/>
    </source>
</evidence>